<dbReference type="EMBL" id="LSNE01000006">
    <property type="protein sequence ID" value="KXI28622.1"/>
    <property type="molecule type" value="Genomic_DNA"/>
</dbReference>
<evidence type="ECO:0000313" key="2">
    <source>
        <dbReference type="Proteomes" id="UP000070299"/>
    </source>
</evidence>
<evidence type="ECO:0000313" key="1">
    <source>
        <dbReference type="EMBL" id="KXI28622.1"/>
    </source>
</evidence>
<proteinExistence type="predicted"/>
<gene>
    <name evidence="1" type="ORF">AX660_16180</name>
</gene>
<comment type="caution">
    <text evidence="1">The sequence shown here is derived from an EMBL/GenBank/DDBJ whole genome shotgun (WGS) entry which is preliminary data.</text>
</comment>
<reference evidence="2" key="1">
    <citation type="submission" date="2016-02" db="EMBL/GenBank/DDBJ databases">
        <authorList>
            <person name="Schultz-Johansen M."/>
            <person name="Glaring M.A."/>
            <person name="Bech P.K."/>
            <person name="Stougaard P."/>
        </authorList>
    </citation>
    <scope>NUCLEOTIDE SEQUENCE [LARGE SCALE GENOMIC DNA]</scope>
    <source>
        <strain evidence="2">S66</strain>
    </source>
</reference>
<sequence>MKSEKVSDNNHVVIRSAYVSRAIPLTEINTNKKPPMCFQSDERYFCQKNCGWKCSCKALTAAWLRRN</sequence>
<organism evidence="1 2">
    <name type="scientific">Paraglaciecola hydrolytica</name>
    <dbReference type="NCBI Taxonomy" id="1799789"/>
    <lineage>
        <taxon>Bacteria</taxon>
        <taxon>Pseudomonadati</taxon>
        <taxon>Pseudomonadota</taxon>
        <taxon>Gammaproteobacteria</taxon>
        <taxon>Alteromonadales</taxon>
        <taxon>Alteromonadaceae</taxon>
        <taxon>Paraglaciecola</taxon>
    </lineage>
</organism>
<dbReference type="Proteomes" id="UP000070299">
    <property type="component" value="Unassembled WGS sequence"/>
</dbReference>
<name>A0A136A081_9ALTE</name>
<dbReference type="AlphaFoldDB" id="A0A136A081"/>
<keyword evidence="2" id="KW-1185">Reference proteome</keyword>
<protein>
    <submittedName>
        <fullName evidence="1">Uncharacterized protein</fullName>
    </submittedName>
</protein>
<accession>A0A136A081</accession>